<dbReference type="AlphaFoldDB" id="S7T811"/>
<comment type="caution">
    <text evidence="4">The sequence shown here is derived from an EMBL/GenBank/DDBJ whole genome shotgun (WGS) entry which is preliminary data.</text>
</comment>
<keyword evidence="2" id="KW-0472">Membrane</keyword>
<keyword evidence="2" id="KW-0812">Transmembrane</keyword>
<dbReference type="Pfam" id="PF08378">
    <property type="entry name" value="NERD"/>
    <property type="match status" value="1"/>
</dbReference>
<protein>
    <submittedName>
        <fullName evidence="4">NERD domain protein</fullName>
    </submittedName>
</protein>
<evidence type="ECO:0000313" key="4">
    <source>
        <dbReference type="EMBL" id="EPR33267.1"/>
    </source>
</evidence>
<name>S7T811_DESML</name>
<dbReference type="STRING" id="897.B2D07_02555"/>
<evidence type="ECO:0000259" key="3">
    <source>
        <dbReference type="PROSITE" id="PS50965"/>
    </source>
</evidence>
<feature type="compositionally biased region" description="Basic residues" evidence="1">
    <location>
        <begin position="1"/>
        <end position="15"/>
    </location>
</feature>
<dbReference type="RefSeq" id="WP_020878679.1">
    <property type="nucleotide sequence ID" value="NZ_ATHJ01000128.1"/>
</dbReference>
<feature type="transmembrane region" description="Helical" evidence="2">
    <location>
        <begin position="65"/>
        <end position="83"/>
    </location>
</feature>
<dbReference type="Proteomes" id="UP000014977">
    <property type="component" value="Unassembled WGS sequence"/>
</dbReference>
<evidence type="ECO:0000256" key="2">
    <source>
        <dbReference type="SAM" id="Phobius"/>
    </source>
</evidence>
<feature type="region of interest" description="Disordered" evidence="1">
    <location>
        <begin position="1"/>
        <end position="20"/>
    </location>
</feature>
<organism evidence="4 5">
    <name type="scientific">Desulfococcus multivorans DSM 2059</name>
    <dbReference type="NCBI Taxonomy" id="1121405"/>
    <lineage>
        <taxon>Bacteria</taxon>
        <taxon>Pseudomonadati</taxon>
        <taxon>Thermodesulfobacteriota</taxon>
        <taxon>Desulfobacteria</taxon>
        <taxon>Desulfobacterales</taxon>
        <taxon>Desulfococcaceae</taxon>
        <taxon>Desulfococcus</taxon>
    </lineage>
</organism>
<feature type="domain" description="NERD" evidence="3">
    <location>
        <begin position="94"/>
        <end position="186"/>
    </location>
</feature>
<dbReference type="PROSITE" id="PS50965">
    <property type="entry name" value="NERD"/>
    <property type="match status" value="1"/>
</dbReference>
<dbReference type="InterPro" id="IPR011528">
    <property type="entry name" value="NERD"/>
</dbReference>
<proteinExistence type="predicted"/>
<dbReference type="eggNOG" id="ENOG5032B6M">
    <property type="taxonomic scope" value="Bacteria"/>
</dbReference>
<evidence type="ECO:0000313" key="5">
    <source>
        <dbReference type="Proteomes" id="UP000014977"/>
    </source>
</evidence>
<sequence>MKIKSQKHSPLKAKPLRNPGQSLDDQIHNIISEDLASYIACAIFMFPVAIYDWYRWYNPKPINPWLTTITAFIFLTVFVYKWITLRRKIKRLRMARDGEKAVGQYLEGLREKGYKVLHDIVSDSFNIDHIVICTKGIFLIDTKTISKKDKDDQITFDGKTVLINGYKPDRDPVRQVTALSSWLKEKICEITGKEMFIRPVVAFPGWFVKMDLKYQTNVWVLSAKALPRFIEKQPDILESPMVHLITSHLTRYIRTL</sequence>
<dbReference type="PATRIC" id="fig|1121405.3.peg.4120"/>
<dbReference type="EMBL" id="ATHJ01000128">
    <property type="protein sequence ID" value="EPR33267.1"/>
    <property type="molecule type" value="Genomic_DNA"/>
</dbReference>
<gene>
    <name evidence="4" type="ORF">dsmv_3523</name>
</gene>
<keyword evidence="2" id="KW-1133">Transmembrane helix</keyword>
<keyword evidence="5" id="KW-1185">Reference proteome</keyword>
<evidence type="ECO:0000256" key="1">
    <source>
        <dbReference type="SAM" id="MobiDB-lite"/>
    </source>
</evidence>
<dbReference type="OrthoDB" id="9813328at2"/>
<accession>S7T811</accession>
<feature type="transmembrane region" description="Helical" evidence="2">
    <location>
        <begin position="35"/>
        <end position="53"/>
    </location>
</feature>
<reference evidence="4 5" key="1">
    <citation type="journal article" date="2013" name="Genome Announc.">
        <title>Draft genome sequences for three mercury-methylating, sulfate-reducing bacteria.</title>
        <authorList>
            <person name="Brown S.D."/>
            <person name="Hurt R.A.Jr."/>
            <person name="Gilmour C.C."/>
            <person name="Elias D.A."/>
        </authorList>
    </citation>
    <scope>NUCLEOTIDE SEQUENCE [LARGE SCALE GENOMIC DNA]</scope>
    <source>
        <strain evidence="4 5">DSM 2059</strain>
    </source>
</reference>